<protein>
    <submittedName>
        <fullName evidence="1">Uncharacterized protein</fullName>
    </submittedName>
</protein>
<dbReference type="AlphaFoldDB" id="A0A4C1SQ11"/>
<proteinExistence type="predicted"/>
<keyword evidence="2" id="KW-1185">Reference proteome</keyword>
<feature type="non-terminal residue" evidence="1">
    <location>
        <position position="19"/>
    </location>
</feature>
<dbReference type="Proteomes" id="UP000299102">
    <property type="component" value="Unassembled WGS sequence"/>
</dbReference>
<evidence type="ECO:0000313" key="1">
    <source>
        <dbReference type="EMBL" id="GBP04239.1"/>
    </source>
</evidence>
<gene>
    <name evidence="1" type="ORF">EVAR_72267_1</name>
</gene>
<evidence type="ECO:0000313" key="2">
    <source>
        <dbReference type="Proteomes" id="UP000299102"/>
    </source>
</evidence>
<reference evidence="1 2" key="1">
    <citation type="journal article" date="2019" name="Commun. Biol.">
        <title>The bagworm genome reveals a unique fibroin gene that provides high tensile strength.</title>
        <authorList>
            <person name="Kono N."/>
            <person name="Nakamura H."/>
            <person name="Ohtoshi R."/>
            <person name="Tomita M."/>
            <person name="Numata K."/>
            <person name="Arakawa K."/>
        </authorList>
    </citation>
    <scope>NUCLEOTIDE SEQUENCE [LARGE SCALE GENOMIC DNA]</scope>
</reference>
<organism evidence="1 2">
    <name type="scientific">Eumeta variegata</name>
    <name type="common">Bagworm moth</name>
    <name type="synonym">Eumeta japonica</name>
    <dbReference type="NCBI Taxonomy" id="151549"/>
    <lineage>
        <taxon>Eukaryota</taxon>
        <taxon>Metazoa</taxon>
        <taxon>Ecdysozoa</taxon>
        <taxon>Arthropoda</taxon>
        <taxon>Hexapoda</taxon>
        <taxon>Insecta</taxon>
        <taxon>Pterygota</taxon>
        <taxon>Neoptera</taxon>
        <taxon>Endopterygota</taxon>
        <taxon>Lepidoptera</taxon>
        <taxon>Glossata</taxon>
        <taxon>Ditrysia</taxon>
        <taxon>Tineoidea</taxon>
        <taxon>Psychidae</taxon>
        <taxon>Oiketicinae</taxon>
        <taxon>Eumeta</taxon>
    </lineage>
</organism>
<accession>A0A4C1SQ11</accession>
<feature type="non-terminal residue" evidence="1">
    <location>
        <position position="1"/>
    </location>
</feature>
<name>A0A4C1SQ11_EUMVA</name>
<comment type="caution">
    <text evidence="1">The sequence shown here is derived from an EMBL/GenBank/DDBJ whole genome shotgun (WGS) entry which is preliminary data.</text>
</comment>
<sequence length="19" mass="1867">VSSVTVGGRMACDGRTDGV</sequence>
<dbReference type="EMBL" id="BGZK01007499">
    <property type="protein sequence ID" value="GBP04239.1"/>
    <property type="molecule type" value="Genomic_DNA"/>
</dbReference>